<dbReference type="InterPro" id="IPR007263">
    <property type="entry name" value="DCC1-like"/>
</dbReference>
<accession>A0ABV0J8L1</accession>
<keyword evidence="2" id="KW-1185">Reference proteome</keyword>
<protein>
    <submittedName>
        <fullName evidence="1">DCC1-like thiol-disulfide oxidoreductase family protein</fullName>
    </submittedName>
</protein>
<dbReference type="PANTHER" id="PTHR34290">
    <property type="entry name" value="SI:CH73-390P7.2"/>
    <property type="match status" value="1"/>
</dbReference>
<evidence type="ECO:0000313" key="1">
    <source>
        <dbReference type="EMBL" id="MEP0817460.1"/>
    </source>
</evidence>
<dbReference type="Proteomes" id="UP001464891">
    <property type="component" value="Unassembled WGS sequence"/>
</dbReference>
<gene>
    <name evidence="1" type="ORF">NC998_10170</name>
</gene>
<sequence length="172" mass="18999">MPLNAYEDASSTQLPLSGVKTVAAVPSWKIKLLYDGECPLCLREVNFLAKRDAGRGLVACVDIAKDDYEPQANGGVDFAAAMGRIHAVLADGTVIKNVEVFRRVYEILGMGWIYAATKWPVIGPIVDRLYDFWADRRLALTGRPHLAAIAAERQQRLECQTQGRCQLAHDDV</sequence>
<dbReference type="PANTHER" id="PTHR34290:SF2">
    <property type="entry name" value="OS04G0668800 PROTEIN"/>
    <property type="match status" value="1"/>
</dbReference>
<reference evidence="1 2" key="1">
    <citation type="submission" date="2022-04" db="EMBL/GenBank/DDBJ databases">
        <title>Positive selection, recombination, and allopatry shape intraspecific diversity of widespread and dominant cyanobacteria.</title>
        <authorList>
            <person name="Wei J."/>
            <person name="Shu W."/>
            <person name="Hu C."/>
        </authorList>
    </citation>
    <scope>NUCLEOTIDE SEQUENCE [LARGE SCALE GENOMIC DNA]</scope>
    <source>
        <strain evidence="1 2">GB2-A4</strain>
    </source>
</reference>
<proteinExistence type="predicted"/>
<dbReference type="InterPro" id="IPR044691">
    <property type="entry name" value="DCC1_Trx"/>
</dbReference>
<dbReference type="RefSeq" id="WP_190435447.1">
    <property type="nucleotide sequence ID" value="NZ_JAMPKM010000005.1"/>
</dbReference>
<dbReference type="Pfam" id="PF04134">
    <property type="entry name" value="DCC1-like"/>
    <property type="match status" value="1"/>
</dbReference>
<name>A0ABV0J8L1_9CYAN</name>
<evidence type="ECO:0000313" key="2">
    <source>
        <dbReference type="Proteomes" id="UP001464891"/>
    </source>
</evidence>
<organism evidence="1 2">
    <name type="scientific">Trichocoleus desertorum GB2-A4</name>
    <dbReference type="NCBI Taxonomy" id="2933944"/>
    <lineage>
        <taxon>Bacteria</taxon>
        <taxon>Bacillati</taxon>
        <taxon>Cyanobacteriota</taxon>
        <taxon>Cyanophyceae</taxon>
        <taxon>Leptolyngbyales</taxon>
        <taxon>Trichocoleusaceae</taxon>
        <taxon>Trichocoleus</taxon>
    </lineage>
</organism>
<dbReference type="EMBL" id="JAMPKM010000005">
    <property type="protein sequence ID" value="MEP0817460.1"/>
    <property type="molecule type" value="Genomic_DNA"/>
</dbReference>
<comment type="caution">
    <text evidence="1">The sequence shown here is derived from an EMBL/GenBank/DDBJ whole genome shotgun (WGS) entry which is preliminary data.</text>
</comment>